<dbReference type="OrthoDB" id="5294844at2"/>
<dbReference type="PANTHER" id="PTHR48207">
    <property type="entry name" value="SUCCINATE--HYDROXYMETHYLGLUTARATE COA-TRANSFERASE"/>
    <property type="match status" value="1"/>
</dbReference>
<keyword evidence="1" id="KW-0808">Transferase</keyword>
<dbReference type="Proteomes" id="UP000214603">
    <property type="component" value="Unassembled WGS sequence"/>
</dbReference>
<proteinExistence type="predicted"/>
<dbReference type="InterPro" id="IPR044855">
    <property type="entry name" value="CoA-Trfase_III_dom3_sf"/>
</dbReference>
<evidence type="ECO:0000256" key="1">
    <source>
        <dbReference type="ARBA" id="ARBA00022679"/>
    </source>
</evidence>
<feature type="region of interest" description="Disordered" evidence="2">
    <location>
        <begin position="341"/>
        <end position="373"/>
    </location>
</feature>
<dbReference type="SUPFAM" id="SSF89796">
    <property type="entry name" value="CoA-transferase family III (CaiB/BaiF)"/>
    <property type="match status" value="1"/>
</dbReference>
<evidence type="ECO:0000313" key="4">
    <source>
        <dbReference type="Proteomes" id="UP000214603"/>
    </source>
</evidence>
<dbReference type="PANTHER" id="PTHR48207:SF3">
    <property type="entry name" value="SUCCINATE--HYDROXYMETHYLGLUTARATE COA-TRANSFERASE"/>
    <property type="match status" value="1"/>
</dbReference>
<dbReference type="AlphaFoldDB" id="A0A225M1R8"/>
<evidence type="ECO:0000256" key="2">
    <source>
        <dbReference type="SAM" id="MobiDB-lite"/>
    </source>
</evidence>
<reference evidence="4" key="1">
    <citation type="submission" date="2017-06" db="EMBL/GenBank/DDBJ databases">
        <title>Herbaspirillum phytohormonus sp. nov., isolated from the root nodule of Robinia pseudoacacia in lead-zinc mine.</title>
        <authorList>
            <person name="Fan M."/>
            <person name="Lin Y."/>
        </authorList>
    </citation>
    <scope>NUCLEOTIDE SEQUENCE [LARGE SCALE GENOMIC DNA]</scope>
    <source>
        <strain evidence="4">SC-089</strain>
    </source>
</reference>
<accession>A0A225M1R8</accession>
<dbReference type="Pfam" id="PF02515">
    <property type="entry name" value="CoA_transf_3"/>
    <property type="match status" value="1"/>
</dbReference>
<gene>
    <name evidence="3" type="ORF">CEY11_21115</name>
</gene>
<protein>
    <submittedName>
        <fullName evidence="3">Carnitine dehydratase</fullName>
    </submittedName>
</protein>
<evidence type="ECO:0000313" key="3">
    <source>
        <dbReference type="EMBL" id="OWT55295.1"/>
    </source>
</evidence>
<dbReference type="InterPro" id="IPR050483">
    <property type="entry name" value="CoA-transferase_III_domain"/>
</dbReference>
<comment type="caution">
    <text evidence="3">The sequence shown here is derived from an EMBL/GenBank/DDBJ whole genome shotgun (WGS) entry which is preliminary data.</text>
</comment>
<dbReference type="InterPro" id="IPR003673">
    <property type="entry name" value="CoA-Trfase_fam_III"/>
</dbReference>
<dbReference type="GO" id="GO:0008410">
    <property type="term" value="F:CoA-transferase activity"/>
    <property type="evidence" value="ECO:0007669"/>
    <property type="project" value="TreeGrafter"/>
</dbReference>
<dbReference type="Gene3D" id="3.40.50.10540">
    <property type="entry name" value="Crotonobetainyl-coa:carnitine coa-transferase, domain 1"/>
    <property type="match status" value="1"/>
</dbReference>
<dbReference type="Gene3D" id="3.30.1540.10">
    <property type="entry name" value="formyl-coa transferase, domain 3"/>
    <property type="match status" value="1"/>
</dbReference>
<keyword evidence="4" id="KW-1185">Reference proteome</keyword>
<sequence length="373" mass="39314">MLVVELGHSVAAPYAGQVLGDLGAQVVKIEKPGGDDARKWGPPFVDGASATFQALNRSKRSVVLNLRDDADRDALKDLIRTRADAVLQNLRPGQLDGLGLGAQDMLALKPSLVYCNLGAFGARGPLAGQPGYDPLMQAFGGIMSVVGEPGRPAVRVGPSIIDVGTGMWAALGIVSALLRRQLTGRGSVVDVSLFETAAAWMTMHAAQFLAGGQLPGKAGSGQVGIVPYRAYDTADGELVVAAGNDGLFRGFCTVLRHPEWADDPRFAGNPDRVRNAQALYALLEPEMLRHGNAHWIALLQEQGIPCAPVQNVRQMLEHPQTRALDILRQVPGSSIPLIGLPLSFDGERPHGPHGSPALGADTLSSVGSDSRDS</sequence>
<organism evidence="3 4">
    <name type="scientific">Candidimonas nitroreducens</name>
    <dbReference type="NCBI Taxonomy" id="683354"/>
    <lineage>
        <taxon>Bacteria</taxon>
        <taxon>Pseudomonadati</taxon>
        <taxon>Pseudomonadota</taxon>
        <taxon>Betaproteobacteria</taxon>
        <taxon>Burkholderiales</taxon>
        <taxon>Alcaligenaceae</taxon>
        <taxon>Candidimonas</taxon>
    </lineage>
</organism>
<dbReference type="EMBL" id="NJIH01000013">
    <property type="protein sequence ID" value="OWT55295.1"/>
    <property type="molecule type" value="Genomic_DNA"/>
</dbReference>
<feature type="compositionally biased region" description="Polar residues" evidence="2">
    <location>
        <begin position="362"/>
        <end position="373"/>
    </location>
</feature>
<name>A0A225M1R8_9BURK</name>
<dbReference type="InterPro" id="IPR023606">
    <property type="entry name" value="CoA-Trfase_III_dom_1_sf"/>
</dbReference>